<organism evidence="4 5">
    <name type="scientific">Ferrimonas lipolytica</name>
    <dbReference type="NCBI Taxonomy" id="2724191"/>
    <lineage>
        <taxon>Bacteria</taxon>
        <taxon>Pseudomonadati</taxon>
        <taxon>Pseudomonadota</taxon>
        <taxon>Gammaproteobacteria</taxon>
        <taxon>Alteromonadales</taxon>
        <taxon>Ferrimonadaceae</taxon>
        <taxon>Ferrimonas</taxon>
    </lineage>
</organism>
<dbReference type="GO" id="GO:0010181">
    <property type="term" value="F:FMN binding"/>
    <property type="evidence" value="ECO:0007669"/>
    <property type="project" value="InterPro"/>
</dbReference>
<dbReference type="PANTHER" id="PTHR43656">
    <property type="entry name" value="BINDING OXIDOREDUCTASE, PUTATIVE (AFU_ORTHOLOGUE AFUA_2G08260)-RELATED"/>
    <property type="match status" value="1"/>
</dbReference>
<dbReference type="EMBL" id="CP051180">
    <property type="protein sequence ID" value="QIZ76919.1"/>
    <property type="molecule type" value="Genomic_DNA"/>
</dbReference>
<keyword evidence="5" id="KW-1185">Reference proteome</keyword>
<dbReference type="KEGG" id="fes:HER31_08550"/>
<protein>
    <submittedName>
        <fullName evidence="4">NADH:flavin oxidoreductase/NADH oxidase family protein</fullName>
    </submittedName>
</protein>
<name>A0A6H1UE61_9GAMM</name>
<sequence length="412" mass="44944">MNVVTLGHSLDSGRIQSINRVFKSAMSEQLGDKQHNPLPQQAKLYQTWAEGEVGICVSGNVMIDRTALGEPGNVVLDKHSDLTKFRHWADSARANNSRLWMQLNHPGKQIPAVLSPEPVAPSAISLGRGLEKSFNTPRAMTEAEIEQTIADFATSAKLAKETGFAGIQIHGAHGYLVSQFLSPRHNQRDDKWGGNSDNRMRFVLAVYSAIRAAVGDDFPIGIKLNSADFMKDGFDETESMAVLKALDSGGIDLIEISGGTYESPSMMGANKKAPVKASTAKREAYFLDYAEQARQHLNCVLVVTGGFRSSKAMNQALASGATDMIGLARPLSLMPDLAKQAVANDNFVIDVNNPTTGFKGLDAAAMLSITWYEAQLRRIGRGREPKYNLSGWYAVFDTFTRLGKFAFAKRRG</sequence>
<dbReference type="AlphaFoldDB" id="A0A6H1UE61"/>
<dbReference type="GO" id="GO:0016491">
    <property type="term" value="F:oxidoreductase activity"/>
    <property type="evidence" value="ECO:0007669"/>
    <property type="project" value="UniProtKB-KW"/>
</dbReference>
<proteinExistence type="predicted"/>
<dbReference type="Gene3D" id="3.20.20.70">
    <property type="entry name" value="Aldolase class I"/>
    <property type="match status" value="1"/>
</dbReference>
<gene>
    <name evidence="4" type="ORF">HER31_08550</name>
</gene>
<dbReference type="Pfam" id="PF00724">
    <property type="entry name" value="Oxidored_FMN"/>
    <property type="match status" value="1"/>
</dbReference>
<dbReference type="InterPro" id="IPR051799">
    <property type="entry name" value="NADH_flavin_oxidoreductase"/>
</dbReference>
<evidence type="ECO:0000313" key="5">
    <source>
        <dbReference type="Proteomes" id="UP000501602"/>
    </source>
</evidence>
<dbReference type="Proteomes" id="UP000501602">
    <property type="component" value="Chromosome"/>
</dbReference>
<reference evidence="4 5" key="1">
    <citation type="submission" date="2020-04" db="EMBL/GenBank/DDBJ databases">
        <title>Ferrimonas sp. S7 isolated from sea water.</title>
        <authorList>
            <person name="Bae S.S."/>
            <person name="Baek K."/>
        </authorList>
    </citation>
    <scope>NUCLEOTIDE SEQUENCE [LARGE SCALE GENOMIC DNA]</scope>
    <source>
        <strain evidence="4 5">S7</strain>
    </source>
</reference>
<evidence type="ECO:0000313" key="4">
    <source>
        <dbReference type="EMBL" id="QIZ76919.1"/>
    </source>
</evidence>
<feature type="domain" description="NADH:flavin oxidoreductase/NADH oxidase N-terminal" evidence="3">
    <location>
        <begin position="18"/>
        <end position="341"/>
    </location>
</feature>
<evidence type="ECO:0000256" key="2">
    <source>
        <dbReference type="ARBA" id="ARBA00023002"/>
    </source>
</evidence>
<keyword evidence="1" id="KW-0285">Flavoprotein</keyword>
<dbReference type="InterPro" id="IPR001155">
    <property type="entry name" value="OxRdtase_FMN_N"/>
</dbReference>
<evidence type="ECO:0000259" key="3">
    <source>
        <dbReference type="Pfam" id="PF00724"/>
    </source>
</evidence>
<dbReference type="SUPFAM" id="SSF51395">
    <property type="entry name" value="FMN-linked oxidoreductases"/>
    <property type="match status" value="1"/>
</dbReference>
<keyword evidence="2" id="KW-0560">Oxidoreductase</keyword>
<dbReference type="CDD" id="cd04733">
    <property type="entry name" value="OYE_like_2_FMN"/>
    <property type="match status" value="1"/>
</dbReference>
<dbReference type="PANTHER" id="PTHR43656:SF2">
    <property type="entry name" value="BINDING OXIDOREDUCTASE, PUTATIVE (AFU_ORTHOLOGUE AFUA_2G08260)-RELATED"/>
    <property type="match status" value="1"/>
</dbReference>
<evidence type="ECO:0000256" key="1">
    <source>
        <dbReference type="ARBA" id="ARBA00022630"/>
    </source>
</evidence>
<accession>A0A6H1UE61</accession>
<dbReference type="InterPro" id="IPR013785">
    <property type="entry name" value="Aldolase_TIM"/>
</dbReference>
<dbReference type="RefSeq" id="WP_168660180.1">
    <property type="nucleotide sequence ID" value="NZ_CP051180.1"/>
</dbReference>